<organism evidence="1">
    <name type="scientific">marine sediment metagenome</name>
    <dbReference type="NCBI Taxonomy" id="412755"/>
    <lineage>
        <taxon>unclassified sequences</taxon>
        <taxon>metagenomes</taxon>
        <taxon>ecological metagenomes</taxon>
    </lineage>
</organism>
<name>A0A0F9ICU6_9ZZZZ</name>
<sequence length="150" mass="17361">MRNNPHGPKPPGWFKEQSDGCSVPTRIGKFFLRAEQAREACYVHDFEYYLTALQFHEGSGSWVGARHKADYNLNLNRALVARNRVIGWIYARMYYRFVRLFGRFAMKAAPYLFMPPSLEAIAELEGYLRTPMTPKAQAQIAEWKGMYESA</sequence>
<protein>
    <submittedName>
        <fullName evidence="1">Uncharacterized protein</fullName>
    </submittedName>
</protein>
<dbReference type="AlphaFoldDB" id="A0A0F9ICU6"/>
<proteinExistence type="predicted"/>
<reference evidence="1" key="1">
    <citation type="journal article" date="2015" name="Nature">
        <title>Complex archaea that bridge the gap between prokaryotes and eukaryotes.</title>
        <authorList>
            <person name="Spang A."/>
            <person name="Saw J.H."/>
            <person name="Jorgensen S.L."/>
            <person name="Zaremba-Niedzwiedzka K."/>
            <person name="Martijn J."/>
            <person name="Lind A.E."/>
            <person name="van Eijk R."/>
            <person name="Schleper C."/>
            <person name="Guy L."/>
            <person name="Ettema T.J."/>
        </authorList>
    </citation>
    <scope>NUCLEOTIDE SEQUENCE</scope>
</reference>
<dbReference type="EMBL" id="LAZR01014423">
    <property type="protein sequence ID" value="KKM17549.1"/>
    <property type="molecule type" value="Genomic_DNA"/>
</dbReference>
<gene>
    <name evidence="1" type="ORF">LCGC14_1674600</name>
</gene>
<comment type="caution">
    <text evidence="1">The sequence shown here is derived from an EMBL/GenBank/DDBJ whole genome shotgun (WGS) entry which is preliminary data.</text>
</comment>
<accession>A0A0F9ICU6</accession>
<evidence type="ECO:0000313" key="1">
    <source>
        <dbReference type="EMBL" id="KKM17549.1"/>
    </source>
</evidence>